<protein>
    <submittedName>
        <fullName evidence="1">Uncharacterized protein</fullName>
    </submittedName>
</protein>
<dbReference type="EMBL" id="JAEKOZ010000036">
    <property type="protein sequence ID" value="MBJ3812368.1"/>
    <property type="molecule type" value="Genomic_DNA"/>
</dbReference>
<dbReference type="Proteomes" id="UP000634780">
    <property type="component" value="Unassembled WGS sequence"/>
</dbReference>
<gene>
    <name evidence="1" type="ORF">JGB26_35690</name>
</gene>
<name>A0ABS0XGL3_9ACTN</name>
<evidence type="ECO:0000313" key="1">
    <source>
        <dbReference type="EMBL" id="MBJ3812368.1"/>
    </source>
</evidence>
<evidence type="ECO:0000313" key="2">
    <source>
        <dbReference type="Proteomes" id="UP000634780"/>
    </source>
</evidence>
<reference evidence="1 2" key="1">
    <citation type="submission" date="2020-12" db="EMBL/GenBank/DDBJ databases">
        <title>Streptomyces typhae sp. nov., a novel endophytic actinomycete isolated from the root of cattail pollen (Typha angustifolia L.).</title>
        <authorList>
            <person name="Peng C."/>
            <person name="Liu C."/>
        </authorList>
    </citation>
    <scope>NUCLEOTIDE SEQUENCE [LARGE SCALE GENOMIC DNA]</scope>
    <source>
        <strain evidence="1 2">JCM 4753</strain>
    </source>
</reference>
<keyword evidence="2" id="KW-1185">Reference proteome</keyword>
<dbReference type="RefSeq" id="WP_190120313.1">
    <property type="nucleotide sequence ID" value="NZ_BMVR01000023.1"/>
</dbReference>
<sequence length="86" mass="9415">MPGRKHSSGWYHAAATGQLVACESQLELARILLADFDRDVVEIAARPSQLIGLDGDRLRRHVPDLFLVHSDGLVTVGVDVKTPSRI</sequence>
<comment type="caution">
    <text evidence="1">The sequence shown here is derived from an EMBL/GenBank/DDBJ whole genome shotgun (WGS) entry which is preliminary data.</text>
</comment>
<organism evidence="1 2">
    <name type="scientific">Streptomyces flavofungini</name>
    <dbReference type="NCBI Taxonomy" id="68200"/>
    <lineage>
        <taxon>Bacteria</taxon>
        <taxon>Bacillati</taxon>
        <taxon>Actinomycetota</taxon>
        <taxon>Actinomycetes</taxon>
        <taxon>Kitasatosporales</taxon>
        <taxon>Streptomycetaceae</taxon>
        <taxon>Streptomyces</taxon>
    </lineage>
</organism>
<accession>A0ABS0XGL3</accession>
<proteinExistence type="predicted"/>